<sequence length="123" mass="13553">MVGALEVTFAWSTPEEALNSRWAGQEPPWQQVHPTLIFHEAFLERLHLDPLNLDDIAGGGNVFRLQHSASHWLIQAPEGLGNESAAMQDTPGTVDNALAFALQRVTSQHDGAVRQWLRGAHTP</sequence>
<dbReference type="AlphaFoldDB" id="A0A345IN95"/>
<name>A0A345IN95_9DEIO</name>
<protein>
    <submittedName>
        <fullName evidence="1">Uncharacterized protein</fullName>
    </submittedName>
</protein>
<dbReference type="KEGG" id="dwu:DVJ83_17340"/>
<proteinExistence type="predicted"/>
<evidence type="ECO:0000313" key="1">
    <source>
        <dbReference type="EMBL" id="AXH01168.1"/>
    </source>
</evidence>
<keyword evidence="1" id="KW-0614">Plasmid</keyword>
<geneLocation type="plasmid" evidence="2">
    <name>pdrdi</name>
</geneLocation>
<dbReference type="EMBL" id="CP031163">
    <property type="protein sequence ID" value="AXH01168.1"/>
    <property type="molecule type" value="Genomic_DNA"/>
</dbReference>
<evidence type="ECO:0000313" key="2">
    <source>
        <dbReference type="Proteomes" id="UP000253744"/>
    </source>
</evidence>
<dbReference type="Proteomes" id="UP000253744">
    <property type="component" value="Plasmid pDrdI"/>
</dbReference>
<organism evidence="1 2">
    <name type="scientific">Deinococcus wulumuqiensis</name>
    <dbReference type="NCBI Taxonomy" id="980427"/>
    <lineage>
        <taxon>Bacteria</taxon>
        <taxon>Thermotogati</taxon>
        <taxon>Deinococcota</taxon>
        <taxon>Deinococci</taxon>
        <taxon>Deinococcales</taxon>
        <taxon>Deinococcaceae</taxon>
        <taxon>Deinococcus</taxon>
    </lineage>
</organism>
<gene>
    <name evidence="1" type="ORF">DVJ83_17340</name>
</gene>
<reference evidence="1 2" key="1">
    <citation type="submission" date="2018-07" db="EMBL/GenBank/DDBJ databases">
        <title>Complete Genome and Methylome Analysis of Deinococcus wulumuqiensis NEB 479.</title>
        <authorList>
            <person name="Fomenkov A."/>
            <person name="Luyten Y."/>
            <person name="Vincze T."/>
            <person name="Anton B.P."/>
            <person name="Clark T."/>
            <person name="Roberts R.J."/>
            <person name="Morgan R.D."/>
        </authorList>
    </citation>
    <scope>NUCLEOTIDE SEQUENCE [LARGE SCALE GENOMIC DNA]</scope>
    <source>
        <strain evidence="1 2">NEB 479</strain>
        <plasmid evidence="2">Plasmid pdrdi</plasmid>
    </source>
</reference>
<accession>A0A345IN95</accession>